<name>A0A8C6DTX0_MOSMO</name>
<dbReference type="Ensembl" id="ENSMMST00000023301.1">
    <property type="protein sequence ID" value="ENSMMSP00000021113.1"/>
    <property type="gene ID" value="ENSMMSG00000015839.1"/>
</dbReference>
<reference evidence="2" key="1">
    <citation type="submission" date="2025-08" db="UniProtKB">
        <authorList>
            <consortium name="Ensembl"/>
        </authorList>
    </citation>
    <scope>IDENTIFICATION</scope>
</reference>
<dbReference type="Proteomes" id="UP000694544">
    <property type="component" value="Unplaced"/>
</dbReference>
<organism evidence="2 3">
    <name type="scientific">Moschus moschiferus</name>
    <name type="common">Siberian musk deer</name>
    <name type="synonym">Moschus sibiricus</name>
    <dbReference type="NCBI Taxonomy" id="68415"/>
    <lineage>
        <taxon>Eukaryota</taxon>
        <taxon>Metazoa</taxon>
        <taxon>Chordata</taxon>
        <taxon>Craniata</taxon>
        <taxon>Vertebrata</taxon>
        <taxon>Euteleostomi</taxon>
        <taxon>Mammalia</taxon>
        <taxon>Eutheria</taxon>
        <taxon>Laurasiatheria</taxon>
        <taxon>Artiodactyla</taxon>
        <taxon>Ruminantia</taxon>
        <taxon>Pecora</taxon>
        <taxon>Moschidae</taxon>
        <taxon>Moschus</taxon>
    </lineage>
</organism>
<sequence length="79" mass="8896">MESAAVAAAPDPTLDPPLEQPRHLAGELRQPLPGVRAQETTKEFDREAFWRRLTFSRLPLPSPQVGFTFLEFLCCFSIP</sequence>
<dbReference type="Gene3D" id="1.20.1420.10">
    <property type="entry name" value="Talin, central domain"/>
    <property type="match status" value="1"/>
</dbReference>
<feature type="compositionally biased region" description="Low complexity" evidence="1">
    <location>
        <begin position="1"/>
        <end position="12"/>
    </location>
</feature>
<evidence type="ECO:0000313" key="3">
    <source>
        <dbReference type="Proteomes" id="UP000694544"/>
    </source>
</evidence>
<dbReference type="GeneTree" id="ENSGT00990000210773"/>
<keyword evidence="3" id="KW-1185">Reference proteome</keyword>
<evidence type="ECO:0000313" key="2">
    <source>
        <dbReference type="Ensembl" id="ENSMMSP00000021113.1"/>
    </source>
</evidence>
<reference evidence="2" key="2">
    <citation type="submission" date="2025-09" db="UniProtKB">
        <authorList>
            <consortium name="Ensembl"/>
        </authorList>
    </citation>
    <scope>IDENTIFICATION</scope>
</reference>
<feature type="region of interest" description="Disordered" evidence="1">
    <location>
        <begin position="1"/>
        <end position="20"/>
    </location>
</feature>
<dbReference type="AlphaFoldDB" id="A0A8C6DTX0"/>
<proteinExistence type="predicted"/>
<evidence type="ECO:0000256" key="1">
    <source>
        <dbReference type="SAM" id="MobiDB-lite"/>
    </source>
</evidence>
<protein>
    <submittedName>
        <fullName evidence="2">Uncharacterized protein</fullName>
    </submittedName>
</protein>
<accession>A0A8C6DTX0</accession>